<dbReference type="PANTHER" id="PTHR44329:SF214">
    <property type="entry name" value="PROTEIN KINASE DOMAIN-CONTAINING PROTEIN"/>
    <property type="match status" value="1"/>
</dbReference>
<dbReference type="EMBL" id="JH687558">
    <property type="protein sequence ID" value="EIN03830.1"/>
    <property type="molecule type" value="Genomic_DNA"/>
</dbReference>
<dbReference type="InterPro" id="IPR036537">
    <property type="entry name" value="Adaptor_Cbl_N_dom_sf"/>
</dbReference>
<dbReference type="InterPro" id="IPR000719">
    <property type="entry name" value="Prot_kinase_dom"/>
</dbReference>
<evidence type="ECO:0000313" key="2">
    <source>
        <dbReference type="EMBL" id="EIN03830.1"/>
    </source>
</evidence>
<dbReference type="Gene3D" id="1.10.510.10">
    <property type="entry name" value="Transferase(Phosphotransferase) domain 1"/>
    <property type="match status" value="1"/>
</dbReference>
<dbReference type="Pfam" id="PF07714">
    <property type="entry name" value="PK_Tyr_Ser-Thr"/>
    <property type="match status" value="1"/>
</dbReference>
<keyword evidence="2" id="KW-0808">Transferase</keyword>
<dbReference type="eggNOG" id="KOG0192">
    <property type="taxonomic scope" value="Eukaryota"/>
</dbReference>
<proteinExistence type="predicted"/>
<sequence>MLAKADTTHFARAGLSVAKDFADLSGISYLAPAIGTLDKILDLCDKVDANKKAAIALCEHCFRLMIAIHRKTGAKPIDGNSDMGEAVLRLNGIVQDAHGKLQQILCRRWWQMFTGQRSIEDEIAQYHDRIASCLDEFQLIAVLDAREQGQERELLQRIADQRTQQKLDEIGRNTVSIQTRILSTETKTSELVDFARVAAQEHKYQSEVLVNIQESLSGSGLAVMRVGASTIRRQIEAFSMSCNGALENFRGVHTERGEVVVKRIHQCKMSDKVKRRFIREIDVWKAVYEVDSGEHIVPFWGYGQDGDHPFVFSPYFPEGSIMEYIEKHGNAVDRMQLVRSLAQAIRVLHNMDIVHGNIQVAQCCIDTSTGSPKVLLSDFGLTKMMVDNIVEFTDSRGYEITRWAAPEVLAGNASKAQIYSTPADVYAFGMTILEVMTGQHPYSNYNAFHLAFLAKMMRGELPPQPTEPEVVANGLDDSLWSLLLDCWQTDPTKRPTIDEVIARL</sequence>
<gene>
    <name evidence="2" type="ORF">PUNSTDRAFT_146816</name>
</gene>
<evidence type="ECO:0000259" key="1">
    <source>
        <dbReference type="PROSITE" id="PS50011"/>
    </source>
</evidence>
<dbReference type="GO" id="GO:0005524">
    <property type="term" value="F:ATP binding"/>
    <property type="evidence" value="ECO:0007669"/>
    <property type="project" value="InterPro"/>
</dbReference>
<dbReference type="PROSITE" id="PS50011">
    <property type="entry name" value="PROTEIN_KINASE_DOM"/>
    <property type="match status" value="1"/>
</dbReference>
<dbReference type="OMA" id="WAMEPSE"/>
<dbReference type="GO" id="GO:0007166">
    <property type="term" value="P:cell surface receptor signaling pathway"/>
    <property type="evidence" value="ECO:0007669"/>
    <property type="project" value="InterPro"/>
</dbReference>
<dbReference type="RefSeq" id="XP_007388888.1">
    <property type="nucleotide sequence ID" value="XM_007388826.1"/>
</dbReference>
<dbReference type="KEGG" id="psq:PUNSTDRAFT_146816"/>
<dbReference type="GO" id="GO:0004674">
    <property type="term" value="F:protein serine/threonine kinase activity"/>
    <property type="evidence" value="ECO:0007669"/>
    <property type="project" value="TreeGrafter"/>
</dbReference>
<protein>
    <submittedName>
        <fullName evidence="2">Kinase-like protein</fullName>
    </submittedName>
</protein>
<dbReference type="InterPro" id="IPR051681">
    <property type="entry name" value="Ser/Thr_Kinases-Pseudokinases"/>
</dbReference>
<dbReference type="InterPro" id="IPR001245">
    <property type="entry name" value="Ser-Thr/Tyr_kinase_cat_dom"/>
</dbReference>
<organism evidence="2 3">
    <name type="scientific">Punctularia strigosozonata (strain HHB-11173)</name>
    <name type="common">White-rot fungus</name>
    <dbReference type="NCBI Taxonomy" id="741275"/>
    <lineage>
        <taxon>Eukaryota</taxon>
        <taxon>Fungi</taxon>
        <taxon>Dikarya</taxon>
        <taxon>Basidiomycota</taxon>
        <taxon>Agaricomycotina</taxon>
        <taxon>Agaricomycetes</taxon>
        <taxon>Corticiales</taxon>
        <taxon>Punctulariaceae</taxon>
        <taxon>Punctularia</taxon>
    </lineage>
</organism>
<dbReference type="SUPFAM" id="SSF56112">
    <property type="entry name" value="Protein kinase-like (PK-like)"/>
    <property type="match status" value="1"/>
</dbReference>
<dbReference type="InterPro" id="IPR059179">
    <property type="entry name" value="MLKL-like_MCAfunc"/>
</dbReference>
<dbReference type="Proteomes" id="UP000054196">
    <property type="component" value="Unassembled WGS sequence"/>
</dbReference>
<dbReference type="CDD" id="cd21037">
    <property type="entry name" value="MLKL_NTD"/>
    <property type="match status" value="1"/>
</dbReference>
<keyword evidence="3" id="KW-1185">Reference proteome</keyword>
<name>R7S0B8_PUNST</name>
<reference evidence="3" key="1">
    <citation type="journal article" date="2012" name="Science">
        <title>The Paleozoic origin of enzymatic lignin decomposition reconstructed from 31 fungal genomes.</title>
        <authorList>
            <person name="Floudas D."/>
            <person name="Binder M."/>
            <person name="Riley R."/>
            <person name="Barry K."/>
            <person name="Blanchette R.A."/>
            <person name="Henrissat B."/>
            <person name="Martinez A.T."/>
            <person name="Otillar R."/>
            <person name="Spatafora J.W."/>
            <person name="Yadav J.S."/>
            <person name="Aerts A."/>
            <person name="Benoit I."/>
            <person name="Boyd A."/>
            <person name="Carlson A."/>
            <person name="Copeland A."/>
            <person name="Coutinho P.M."/>
            <person name="de Vries R.P."/>
            <person name="Ferreira P."/>
            <person name="Findley K."/>
            <person name="Foster B."/>
            <person name="Gaskell J."/>
            <person name="Glotzer D."/>
            <person name="Gorecki P."/>
            <person name="Heitman J."/>
            <person name="Hesse C."/>
            <person name="Hori C."/>
            <person name="Igarashi K."/>
            <person name="Jurgens J.A."/>
            <person name="Kallen N."/>
            <person name="Kersten P."/>
            <person name="Kohler A."/>
            <person name="Kuees U."/>
            <person name="Kumar T.K.A."/>
            <person name="Kuo A."/>
            <person name="LaButti K."/>
            <person name="Larrondo L.F."/>
            <person name="Lindquist E."/>
            <person name="Ling A."/>
            <person name="Lombard V."/>
            <person name="Lucas S."/>
            <person name="Lundell T."/>
            <person name="Martin R."/>
            <person name="McLaughlin D.J."/>
            <person name="Morgenstern I."/>
            <person name="Morin E."/>
            <person name="Murat C."/>
            <person name="Nagy L.G."/>
            <person name="Nolan M."/>
            <person name="Ohm R.A."/>
            <person name="Patyshakuliyeva A."/>
            <person name="Rokas A."/>
            <person name="Ruiz-Duenas F.J."/>
            <person name="Sabat G."/>
            <person name="Salamov A."/>
            <person name="Samejima M."/>
            <person name="Schmutz J."/>
            <person name="Slot J.C."/>
            <person name="St John F."/>
            <person name="Stenlid J."/>
            <person name="Sun H."/>
            <person name="Sun S."/>
            <person name="Syed K."/>
            <person name="Tsang A."/>
            <person name="Wiebenga A."/>
            <person name="Young D."/>
            <person name="Pisabarro A."/>
            <person name="Eastwood D.C."/>
            <person name="Martin F."/>
            <person name="Cullen D."/>
            <person name="Grigoriev I.V."/>
            <person name="Hibbett D.S."/>
        </authorList>
    </citation>
    <scope>NUCLEOTIDE SEQUENCE [LARGE SCALE GENOMIC DNA]</scope>
    <source>
        <strain evidence="3">HHB-11173 SS5</strain>
    </source>
</reference>
<dbReference type="Gene3D" id="1.20.930.20">
    <property type="entry name" value="Adaptor protein Cbl, N-terminal domain"/>
    <property type="match status" value="1"/>
</dbReference>
<keyword evidence="2" id="KW-0418">Kinase</keyword>
<dbReference type="HOGENOM" id="CLU_000288_7_38_1"/>
<dbReference type="OrthoDB" id="4062651at2759"/>
<evidence type="ECO:0000313" key="3">
    <source>
        <dbReference type="Proteomes" id="UP000054196"/>
    </source>
</evidence>
<accession>R7S0B8</accession>
<dbReference type="InterPro" id="IPR011009">
    <property type="entry name" value="Kinase-like_dom_sf"/>
</dbReference>
<dbReference type="GeneID" id="18881715"/>
<dbReference type="AlphaFoldDB" id="R7S0B8"/>
<dbReference type="PANTHER" id="PTHR44329">
    <property type="entry name" value="SERINE/THREONINE-PROTEIN KINASE TNNI3K-RELATED"/>
    <property type="match status" value="1"/>
</dbReference>
<feature type="domain" description="Protein kinase" evidence="1">
    <location>
        <begin position="220"/>
        <end position="504"/>
    </location>
</feature>